<feature type="repeat" description="TPR" evidence="8">
    <location>
        <begin position="157"/>
        <end position="190"/>
    </location>
</feature>
<feature type="repeat" description="TPR" evidence="8">
    <location>
        <begin position="21"/>
        <end position="54"/>
    </location>
</feature>
<dbReference type="EMBL" id="SJZB01000033">
    <property type="protein sequence ID" value="TCJ14733.1"/>
    <property type="molecule type" value="Genomic_DNA"/>
</dbReference>
<dbReference type="AlphaFoldDB" id="A0A4R1BCI3"/>
<dbReference type="GO" id="GO:0097363">
    <property type="term" value="F:protein O-acetylglucosaminyltransferase activity"/>
    <property type="evidence" value="ECO:0007669"/>
    <property type="project" value="UniProtKB-EC"/>
</dbReference>
<evidence type="ECO:0000256" key="3">
    <source>
        <dbReference type="ARBA" id="ARBA00011970"/>
    </source>
</evidence>
<dbReference type="Pfam" id="PF13844">
    <property type="entry name" value="Glyco_transf_41"/>
    <property type="match status" value="2"/>
</dbReference>
<dbReference type="Gene3D" id="3.40.50.11380">
    <property type="match status" value="1"/>
</dbReference>
<dbReference type="InterPro" id="IPR011990">
    <property type="entry name" value="TPR-like_helical_dom_sf"/>
</dbReference>
<feature type="repeat" description="TPR" evidence="8">
    <location>
        <begin position="259"/>
        <end position="292"/>
    </location>
</feature>
<keyword evidence="7 8" id="KW-0802">TPR repeat</keyword>
<reference evidence="10 11" key="1">
    <citation type="submission" date="2019-03" db="EMBL/GenBank/DDBJ databases">
        <title>Genome sequence of Thiobacillaceae bacterium LSR1, a sulfur-oxidizing bacterium isolated from freshwater sediment.</title>
        <authorList>
            <person name="Li S."/>
        </authorList>
    </citation>
    <scope>NUCLEOTIDE SEQUENCE [LARGE SCALE GENOMIC DNA]</scope>
    <source>
        <strain evidence="10 11">LSR1</strain>
    </source>
</reference>
<dbReference type="PROSITE" id="PS50005">
    <property type="entry name" value="TPR"/>
    <property type="match status" value="7"/>
</dbReference>
<protein>
    <recommendedName>
        <fullName evidence="3">protein O-GlcNAc transferase</fullName>
        <ecNumber evidence="3">2.4.1.255</ecNumber>
    </recommendedName>
</protein>
<evidence type="ECO:0000313" key="11">
    <source>
        <dbReference type="Proteomes" id="UP000295443"/>
    </source>
</evidence>
<dbReference type="SMART" id="SM00028">
    <property type="entry name" value="TPR"/>
    <property type="match status" value="9"/>
</dbReference>
<dbReference type="InterPro" id="IPR019734">
    <property type="entry name" value="TPR_rpt"/>
</dbReference>
<keyword evidence="6" id="KW-0677">Repeat</keyword>
<evidence type="ECO:0000259" key="9">
    <source>
        <dbReference type="Pfam" id="PF13844"/>
    </source>
</evidence>
<dbReference type="InterPro" id="IPR029489">
    <property type="entry name" value="OGT/SEC/SPY_C"/>
</dbReference>
<keyword evidence="4" id="KW-0328">Glycosyltransferase</keyword>
<dbReference type="PANTHER" id="PTHR44998">
    <property type="match status" value="1"/>
</dbReference>
<dbReference type="RefSeq" id="WP_131446813.1">
    <property type="nucleotide sequence ID" value="NZ_SJZB01000033.1"/>
</dbReference>
<evidence type="ECO:0000256" key="5">
    <source>
        <dbReference type="ARBA" id="ARBA00022679"/>
    </source>
</evidence>
<keyword evidence="11" id="KW-1185">Reference proteome</keyword>
<evidence type="ECO:0000256" key="2">
    <source>
        <dbReference type="ARBA" id="ARBA00005386"/>
    </source>
</evidence>
<dbReference type="SUPFAM" id="SSF48452">
    <property type="entry name" value="TPR-like"/>
    <property type="match status" value="2"/>
</dbReference>
<keyword evidence="5" id="KW-0808">Transferase</keyword>
<name>A0A4R1BCI3_9PROT</name>
<evidence type="ECO:0000256" key="1">
    <source>
        <dbReference type="ARBA" id="ARBA00004922"/>
    </source>
</evidence>
<evidence type="ECO:0000256" key="8">
    <source>
        <dbReference type="PROSITE-ProRule" id="PRU00339"/>
    </source>
</evidence>
<dbReference type="OrthoDB" id="101857at2"/>
<dbReference type="Proteomes" id="UP000295443">
    <property type="component" value="Unassembled WGS sequence"/>
</dbReference>
<dbReference type="PANTHER" id="PTHR44998:SF1">
    <property type="entry name" value="UDP-N-ACETYLGLUCOSAMINE--PEPTIDE N-ACETYLGLUCOSAMINYLTRANSFERASE 110 KDA SUBUNIT"/>
    <property type="match status" value="1"/>
</dbReference>
<dbReference type="Pfam" id="PF13371">
    <property type="entry name" value="TPR_9"/>
    <property type="match status" value="1"/>
</dbReference>
<evidence type="ECO:0000256" key="7">
    <source>
        <dbReference type="ARBA" id="ARBA00022803"/>
    </source>
</evidence>
<dbReference type="PROSITE" id="PS50293">
    <property type="entry name" value="TPR_REGION"/>
    <property type="match status" value="3"/>
</dbReference>
<dbReference type="Gene3D" id="1.25.40.10">
    <property type="entry name" value="Tetratricopeptide repeat domain"/>
    <property type="match status" value="3"/>
</dbReference>
<evidence type="ECO:0000313" key="10">
    <source>
        <dbReference type="EMBL" id="TCJ14733.1"/>
    </source>
</evidence>
<feature type="repeat" description="TPR" evidence="8">
    <location>
        <begin position="225"/>
        <end position="258"/>
    </location>
</feature>
<proteinExistence type="inferred from homology"/>
<feature type="domain" description="O-GlcNAc transferase C-terminal" evidence="9">
    <location>
        <begin position="399"/>
        <end position="552"/>
    </location>
</feature>
<evidence type="ECO:0000256" key="4">
    <source>
        <dbReference type="ARBA" id="ARBA00022676"/>
    </source>
</evidence>
<feature type="repeat" description="TPR" evidence="8">
    <location>
        <begin position="55"/>
        <end position="88"/>
    </location>
</feature>
<feature type="repeat" description="TPR" evidence="8">
    <location>
        <begin position="293"/>
        <end position="326"/>
    </location>
</feature>
<evidence type="ECO:0000256" key="6">
    <source>
        <dbReference type="ARBA" id="ARBA00022737"/>
    </source>
</evidence>
<sequence>MASLFNWFKRGKIATQGTSTPTDLIRRGNDLLDRGELDAARVQYQEALALDPDHADACICLGFVLKEMGQSEAAMPYLERAARLRPDSDDAHYLLGLAAEALGDGETAARHLASAVAIKPAFALGWRDLCRVQFQGGHYAEARDAVERGLAVDPQSPDLHFYLGNLYLHESDPEAAAASYEKTLALDPDHAEAYCNRGLALQRSGRFDDALASLDKAIRLRPDYAEAQFNRGCVCSGMRRFEDALTDFDLAISIRPDYVDARTHRGLALMDLGRLDEAIDAFDRALAINPDQVDAYVNRGHAFFLGNHYPEAIEAYERALALEPNVPFLFGQAMHTRMKMCAWSRFAPDLEQLTHKMRLGENSIQPFAAQALISDPELLRQLAETWAKQTPEQSLETDASQSGSSARIRVGYYSADFCMHPVSFLMAEVFELHDRARFEVIGFAFGRDRQDEMTRRLEAAFDRFIDVRGKTDRQIAELSRELGIDIAIDLGGYTTDARTGIFAYRAAPIQASYIGYLGTMGVPYFDYLLADEIIIPAECQPYYSEKIVYLPSYQANDSKRAISDRVFTRAELGLPEDGFVFCCFNNSFKITPSTFDGWMRILGQVPGSVLLLYAENPSVIPNLQREAECRGIAPGRLVFAGALPRADYLARYRAADLFLDTFPYNAGTTASDALWAGLPVLTLAGTAFASRVAASVLRAIDLSELVATTQSAYEALAVELATTPDRLNQIRERLAENRATARLFDSPRFTRSLEAAYSAMMEQFQNGVAPDNIVIRN</sequence>
<dbReference type="Pfam" id="PF14559">
    <property type="entry name" value="TPR_19"/>
    <property type="match status" value="1"/>
</dbReference>
<comment type="pathway">
    <text evidence="1">Protein modification; protein glycosylation.</text>
</comment>
<comment type="similarity">
    <text evidence="2">Belongs to the glycosyltransferase 41 family. O-GlcNAc transferase subfamily.</text>
</comment>
<dbReference type="SUPFAM" id="SSF53756">
    <property type="entry name" value="UDP-Glycosyltransferase/glycogen phosphorylase"/>
    <property type="match status" value="1"/>
</dbReference>
<feature type="repeat" description="TPR" evidence="8">
    <location>
        <begin position="191"/>
        <end position="224"/>
    </location>
</feature>
<organism evidence="10 11">
    <name type="scientific">Parasulfuritortus cantonensis</name>
    <dbReference type="NCBI Taxonomy" id="2528202"/>
    <lineage>
        <taxon>Bacteria</taxon>
        <taxon>Pseudomonadati</taxon>
        <taxon>Pseudomonadota</taxon>
        <taxon>Betaproteobacteria</taxon>
        <taxon>Nitrosomonadales</taxon>
        <taxon>Thiobacillaceae</taxon>
        <taxon>Parasulfuritortus</taxon>
    </lineage>
</organism>
<comment type="caution">
    <text evidence="10">The sequence shown here is derived from an EMBL/GenBank/DDBJ whole genome shotgun (WGS) entry which is preliminary data.</text>
</comment>
<dbReference type="Gene3D" id="3.40.50.2000">
    <property type="entry name" value="Glycogen Phosphorylase B"/>
    <property type="match status" value="1"/>
</dbReference>
<gene>
    <name evidence="10" type="ORF">EZJ19_09125</name>
</gene>
<accession>A0A4R1BCI3</accession>
<dbReference type="Pfam" id="PF13432">
    <property type="entry name" value="TPR_16"/>
    <property type="match status" value="1"/>
</dbReference>
<dbReference type="Pfam" id="PF13414">
    <property type="entry name" value="TPR_11"/>
    <property type="match status" value="1"/>
</dbReference>
<dbReference type="EC" id="2.4.1.255" evidence="3"/>
<feature type="domain" description="O-GlcNAc transferase C-terminal" evidence="9">
    <location>
        <begin position="566"/>
        <end position="752"/>
    </location>
</feature>